<evidence type="ECO:0000313" key="2">
    <source>
        <dbReference type="EMBL" id="OMD51234.1"/>
    </source>
</evidence>
<keyword evidence="3" id="KW-1185">Reference proteome</keyword>
<evidence type="ECO:0000313" key="3">
    <source>
        <dbReference type="Proteomes" id="UP000187412"/>
    </source>
</evidence>
<reference evidence="2 3" key="1">
    <citation type="submission" date="2016-10" db="EMBL/GenBank/DDBJ databases">
        <title>Paenibacillus species isolates.</title>
        <authorList>
            <person name="Beno S.M."/>
        </authorList>
    </citation>
    <scope>NUCLEOTIDE SEQUENCE [LARGE SCALE GENOMIC DNA]</scope>
    <source>
        <strain evidence="2 3">FSL H7-0744</strain>
    </source>
</reference>
<proteinExistence type="predicted"/>
<dbReference type="RefSeq" id="WP_038597252.1">
    <property type="nucleotide sequence ID" value="NZ_MPTB01000005.1"/>
</dbReference>
<feature type="chain" id="PRO_5045579496" evidence="1">
    <location>
        <begin position="28"/>
        <end position="133"/>
    </location>
</feature>
<comment type="caution">
    <text evidence="2">The sequence shown here is derived from an EMBL/GenBank/DDBJ whole genome shotgun (WGS) entry which is preliminary data.</text>
</comment>
<evidence type="ECO:0000256" key="1">
    <source>
        <dbReference type="SAM" id="SignalP"/>
    </source>
</evidence>
<keyword evidence="1" id="KW-0732">Signal</keyword>
<name>A0ABX3HKL6_PAEBO</name>
<dbReference type="EMBL" id="MPTB01000005">
    <property type="protein sequence ID" value="OMD51234.1"/>
    <property type="molecule type" value="Genomic_DNA"/>
</dbReference>
<accession>A0ABX3HKL6</accession>
<dbReference type="Proteomes" id="UP000187412">
    <property type="component" value="Unassembled WGS sequence"/>
</dbReference>
<gene>
    <name evidence="2" type="ORF">BSK56_04995</name>
</gene>
<feature type="signal peptide" evidence="1">
    <location>
        <begin position="1"/>
        <end position="27"/>
    </location>
</feature>
<sequence>MKKIQKSAIAALSTMAMLLGSVPAAFADEAVTPAAAPAAQEVQAASGVVTPLALAYGNVGDPTTYYYFGGTTTVNVYGVPGGVYTVYAIDQNGSYIDIGLGQITYQGSVSRQLWGYHKIYVSSSFPGTFSFNY</sequence>
<protein>
    <submittedName>
        <fullName evidence="2">Uncharacterized protein</fullName>
    </submittedName>
</protein>
<organism evidence="2 3">
    <name type="scientific">Paenibacillus borealis</name>
    <dbReference type="NCBI Taxonomy" id="160799"/>
    <lineage>
        <taxon>Bacteria</taxon>
        <taxon>Bacillati</taxon>
        <taxon>Bacillota</taxon>
        <taxon>Bacilli</taxon>
        <taxon>Bacillales</taxon>
        <taxon>Paenibacillaceae</taxon>
        <taxon>Paenibacillus</taxon>
    </lineage>
</organism>